<evidence type="ECO:0000256" key="4">
    <source>
        <dbReference type="ARBA" id="ARBA00022679"/>
    </source>
</evidence>
<evidence type="ECO:0000256" key="3">
    <source>
        <dbReference type="ARBA" id="ARBA00022676"/>
    </source>
</evidence>
<dbReference type="SUPFAM" id="SSF53448">
    <property type="entry name" value="Nucleotide-diphospho-sugar transferases"/>
    <property type="match status" value="1"/>
</dbReference>
<evidence type="ECO:0000259" key="11">
    <source>
        <dbReference type="Pfam" id="PF00535"/>
    </source>
</evidence>
<dbReference type="InterPro" id="IPR026461">
    <property type="entry name" value="Trfase_2_rSAM/seldom_assoc"/>
</dbReference>
<evidence type="ECO:0000313" key="13">
    <source>
        <dbReference type="Proteomes" id="UP000460412"/>
    </source>
</evidence>
<dbReference type="InterPro" id="IPR029044">
    <property type="entry name" value="Nucleotide-diphossugar_trans"/>
</dbReference>
<dbReference type="Gene3D" id="3.90.550.10">
    <property type="entry name" value="Spore Coat Polysaccharide Biosynthesis Protein SpsA, Chain A"/>
    <property type="match status" value="1"/>
</dbReference>
<name>A0A7X3MK43_9FIRM</name>
<dbReference type="GO" id="GO:0016117">
    <property type="term" value="P:carotenoid biosynthetic process"/>
    <property type="evidence" value="ECO:0007669"/>
    <property type="project" value="UniProtKB-KW"/>
</dbReference>
<keyword evidence="13" id="KW-1185">Reference proteome</keyword>
<dbReference type="AlphaFoldDB" id="A0A7X3MK43"/>
<dbReference type="EMBL" id="WUQX01000001">
    <property type="protein sequence ID" value="MXP77717.1"/>
    <property type="molecule type" value="Genomic_DNA"/>
</dbReference>
<evidence type="ECO:0000256" key="7">
    <source>
        <dbReference type="ARBA" id="ARBA00037281"/>
    </source>
</evidence>
<keyword evidence="4 12" id="KW-0808">Transferase</keyword>
<comment type="caution">
    <text evidence="12">The sequence shown here is derived from an EMBL/GenBank/DDBJ whole genome shotgun (WGS) entry which is preliminary data.</text>
</comment>
<evidence type="ECO:0000256" key="6">
    <source>
        <dbReference type="ARBA" id="ARBA00023136"/>
    </source>
</evidence>
<evidence type="ECO:0000256" key="5">
    <source>
        <dbReference type="ARBA" id="ARBA00022746"/>
    </source>
</evidence>
<comment type="subcellular location">
    <subcellularLocation>
        <location evidence="1">Cell membrane</location>
    </subcellularLocation>
</comment>
<dbReference type="NCBIfam" id="TIGR04283">
    <property type="entry name" value="glyco_like_mftF"/>
    <property type="match status" value="1"/>
</dbReference>
<dbReference type="CDD" id="cd02522">
    <property type="entry name" value="GT_2_like_a"/>
    <property type="match status" value="1"/>
</dbReference>
<dbReference type="PANTHER" id="PTHR43646">
    <property type="entry name" value="GLYCOSYLTRANSFERASE"/>
    <property type="match status" value="1"/>
</dbReference>
<evidence type="ECO:0000256" key="2">
    <source>
        <dbReference type="ARBA" id="ARBA00022475"/>
    </source>
</evidence>
<dbReference type="Pfam" id="PF00535">
    <property type="entry name" value="Glycos_transf_2"/>
    <property type="match status" value="1"/>
</dbReference>
<reference evidence="12 13" key="1">
    <citation type="submission" date="2019-12" db="EMBL/GenBank/DDBJ databases">
        <title>Sporaefaciens musculi gen. nov., sp. nov., a novel bacterium isolated from the caecum of an obese mouse.</title>
        <authorList>
            <person name="Rasmussen T.S."/>
            <person name="Streidl T."/>
            <person name="Hitch T.C.A."/>
            <person name="Wortmann E."/>
            <person name="Deptula P."/>
            <person name="Hansen M."/>
            <person name="Nielsen D.S."/>
            <person name="Clavel T."/>
            <person name="Vogensen F.K."/>
        </authorList>
    </citation>
    <scope>NUCLEOTIDE SEQUENCE [LARGE SCALE GENOMIC DNA]</scope>
    <source>
        <strain evidence="12 13">WCA-9-b2</strain>
    </source>
</reference>
<evidence type="ECO:0000256" key="1">
    <source>
        <dbReference type="ARBA" id="ARBA00004236"/>
    </source>
</evidence>
<gene>
    <name evidence="12" type="ORF">GN277_20895</name>
</gene>
<accession>A0A7X3MK43</accession>
<comment type="function">
    <text evidence="7">Catalyzes the glycosylation of 4,4'-diaponeurosporenoate, i.e. the esterification of glucose at the C1'' position with the carboxyl group of 4,4'-diaponeurosporenic acid, to form glycosyl-4,4'-diaponeurosporenoate. This is a step in the biosynthesis of staphyloxanthin, an orange pigment present in most staphylococci strains.</text>
</comment>
<keyword evidence="2" id="KW-1003">Cell membrane</keyword>
<dbReference type="InterPro" id="IPR001173">
    <property type="entry name" value="Glyco_trans_2-like"/>
</dbReference>
<comment type="similarity">
    <text evidence="9">Belongs to the glycosyltransferase 2 family. CrtQ subfamily.</text>
</comment>
<proteinExistence type="inferred from homology"/>
<evidence type="ECO:0000256" key="10">
    <source>
        <dbReference type="ARBA" id="ARBA00040345"/>
    </source>
</evidence>
<evidence type="ECO:0000313" key="12">
    <source>
        <dbReference type="EMBL" id="MXP77717.1"/>
    </source>
</evidence>
<sequence length="224" mass="25976">MKVSIIIPIYNEEKTIGRLLHTLEPVKGKAEILFVDGGSTDRTLGMIPKEYTVIKGPKGRAWQMNLGAEKSTGSVLFFLHCDSELPKDAIEQIEAVMRKYRVGCFGIAFHSKNIWMKCCQIISNHRIKDRKVMFGDQGIFIRRKLFFEMGGFPELPIMEDYQFSLTLKEMGVKIGIAKKRIYTSDRRFAEGGRLKVMWKMNRLRAMYRRGVEIEKIAKLYRDVR</sequence>
<protein>
    <recommendedName>
        <fullName evidence="10">4,4'-diaponeurosporenoate glycosyltransferase</fullName>
    </recommendedName>
</protein>
<comment type="pathway">
    <text evidence="8">Carotenoid biosynthesis; staphyloxanthin biosynthesis; staphyloxanthin from farnesyl diphosphate: step 4/5.</text>
</comment>
<dbReference type="PANTHER" id="PTHR43646:SF2">
    <property type="entry name" value="GLYCOSYLTRANSFERASE 2-LIKE DOMAIN-CONTAINING PROTEIN"/>
    <property type="match status" value="1"/>
</dbReference>
<keyword evidence="3" id="KW-0328">Glycosyltransferase</keyword>
<dbReference type="GO" id="GO:0005886">
    <property type="term" value="C:plasma membrane"/>
    <property type="evidence" value="ECO:0007669"/>
    <property type="project" value="UniProtKB-SubCell"/>
</dbReference>
<dbReference type="Proteomes" id="UP000460412">
    <property type="component" value="Unassembled WGS sequence"/>
</dbReference>
<dbReference type="GO" id="GO:0016757">
    <property type="term" value="F:glycosyltransferase activity"/>
    <property type="evidence" value="ECO:0007669"/>
    <property type="project" value="UniProtKB-KW"/>
</dbReference>
<keyword evidence="5" id="KW-0125">Carotenoid biosynthesis</keyword>
<organism evidence="12 13">
    <name type="scientific">Sporofaciens musculi</name>
    <dbReference type="NCBI Taxonomy" id="2681861"/>
    <lineage>
        <taxon>Bacteria</taxon>
        <taxon>Bacillati</taxon>
        <taxon>Bacillota</taxon>
        <taxon>Clostridia</taxon>
        <taxon>Lachnospirales</taxon>
        <taxon>Lachnospiraceae</taxon>
        <taxon>Sporofaciens</taxon>
    </lineage>
</organism>
<evidence type="ECO:0000256" key="9">
    <source>
        <dbReference type="ARBA" id="ARBA00038120"/>
    </source>
</evidence>
<feature type="domain" description="Glycosyltransferase 2-like" evidence="11">
    <location>
        <begin position="4"/>
        <end position="106"/>
    </location>
</feature>
<keyword evidence="6" id="KW-0472">Membrane</keyword>
<evidence type="ECO:0000256" key="8">
    <source>
        <dbReference type="ARBA" id="ARBA00037904"/>
    </source>
</evidence>